<dbReference type="Gene3D" id="2.60.220.50">
    <property type="match status" value="1"/>
</dbReference>
<feature type="transmembrane region" description="Helical" evidence="7">
    <location>
        <begin position="721"/>
        <end position="747"/>
    </location>
</feature>
<dbReference type="PROSITE" id="PS50261">
    <property type="entry name" value="G_PROTEIN_RECEP_F2_4"/>
    <property type="match status" value="1"/>
</dbReference>
<reference evidence="10 11" key="1">
    <citation type="submission" date="2019-06" db="EMBL/GenBank/DDBJ databases">
        <title>Draft genomes of female and male turbot (Scophthalmus maximus).</title>
        <authorList>
            <person name="Xu H."/>
            <person name="Xu X.-W."/>
            <person name="Shao C."/>
            <person name="Chen S."/>
        </authorList>
    </citation>
    <scope>NUCLEOTIDE SEQUENCE [LARGE SCALE GENOMIC DNA]</scope>
    <source>
        <strain evidence="10">Ysfricsl-2016a</strain>
        <tissue evidence="10">Blood</tissue>
    </source>
</reference>
<dbReference type="PANTHER" id="PTHR12011">
    <property type="entry name" value="ADHESION G-PROTEIN COUPLED RECEPTOR"/>
    <property type="match status" value="1"/>
</dbReference>
<evidence type="ECO:0000313" key="10">
    <source>
        <dbReference type="EMBL" id="KAF0039919.1"/>
    </source>
</evidence>
<dbReference type="GO" id="GO:0005164">
    <property type="term" value="F:tumor necrosis factor receptor binding"/>
    <property type="evidence" value="ECO:0007669"/>
    <property type="project" value="InterPro"/>
</dbReference>
<dbReference type="PRINTS" id="PR00249">
    <property type="entry name" value="GPCRSECRETIN"/>
</dbReference>
<evidence type="ECO:0008006" key="12">
    <source>
        <dbReference type="Google" id="ProtNLM"/>
    </source>
</evidence>
<evidence type="ECO:0000313" key="11">
    <source>
        <dbReference type="Proteomes" id="UP000438429"/>
    </source>
</evidence>
<dbReference type="PANTHER" id="PTHR12011:SF277">
    <property type="entry name" value="ADHESION G-PROTEIN COUPLED RECEPTOR G4"/>
    <property type="match status" value="1"/>
</dbReference>
<dbReference type="InterPro" id="IPR017983">
    <property type="entry name" value="GPCR_2_secretin-like_CS"/>
</dbReference>
<keyword evidence="5 7" id="KW-0472">Membrane</keyword>
<dbReference type="Gene3D" id="2.60.120.40">
    <property type="match status" value="1"/>
</dbReference>
<feature type="domain" description="THD" evidence="8">
    <location>
        <begin position="1108"/>
        <end position="1248"/>
    </location>
</feature>
<feature type="compositionally biased region" description="Polar residues" evidence="6">
    <location>
        <begin position="128"/>
        <end position="144"/>
    </location>
</feature>
<comment type="caution">
    <text evidence="10">The sequence shown here is derived from an EMBL/GenBank/DDBJ whole genome shotgun (WGS) entry which is preliminary data.</text>
</comment>
<feature type="region of interest" description="Disordered" evidence="6">
    <location>
        <begin position="114"/>
        <end position="144"/>
    </location>
</feature>
<name>A0A6A4T4S9_SCOMX</name>
<feature type="compositionally biased region" description="Low complexity" evidence="6">
    <location>
        <begin position="114"/>
        <end position="127"/>
    </location>
</feature>
<comment type="similarity">
    <text evidence="2">Belongs to the tumor necrosis factor family.</text>
</comment>
<dbReference type="GO" id="GO:0007166">
    <property type="term" value="P:cell surface receptor signaling pathway"/>
    <property type="evidence" value="ECO:0007669"/>
    <property type="project" value="InterPro"/>
</dbReference>
<dbReference type="InterPro" id="IPR008983">
    <property type="entry name" value="Tumour_necrosis_fac-like_dom"/>
</dbReference>
<feature type="transmembrane region" description="Helical" evidence="7">
    <location>
        <begin position="795"/>
        <end position="817"/>
    </location>
</feature>
<dbReference type="InterPro" id="IPR006052">
    <property type="entry name" value="TNF_dom"/>
</dbReference>
<dbReference type="SUPFAM" id="SSF81321">
    <property type="entry name" value="Family A G protein-coupled receptor-like"/>
    <property type="match status" value="1"/>
</dbReference>
<dbReference type="InterPro" id="IPR017981">
    <property type="entry name" value="GPCR_2-like_7TM"/>
</dbReference>
<feature type="transmembrane region" description="Helical" evidence="7">
    <location>
        <begin position="562"/>
        <end position="588"/>
    </location>
</feature>
<keyword evidence="4 7" id="KW-1133">Transmembrane helix</keyword>
<dbReference type="SMART" id="SM00207">
    <property type="entry name" value="TNF"/>
    <property type="match status" value="1"/>
</dbReference>
<evidence type="ECO:0000256" key="4">
    <source>
        <dbReference type="ARBA" id="ARBA00022989"/>
    </source>
</evidence>
<evidence type="ECO:0000256" key="7">
    <source>
        <dbReference type="SAM" id="Phobius"/>
    </source>
</evidence>
<dbReference type="InterPro" id="IPR000832">
    <property type="entry name" value="GPCR_2_secretin-like"/>
</dbReference>
<feature type="transmembrane region" description="Helical" evidence="7">
    <location>
        <begin position="768"/>
        <end position="789"/>
    </location>
</feature>
<dbReference type="SUPFAM" id="SSF49842">
    <property type="entry name" value="TNF-like"/>
    <property type="match status" value="1"/>
</dbReference>
<evidence type="ECO:0000256" key="3">
    <source>
        <dbReference type="ARBA" id="ARBA00022692"/>
    </source>
</evidence>
<dbReference type="PROSITE" id="PS50049">
    <property type="entry name" value="THD_2"/>
    <property type="match status" value="1"/>
</dbReference>
<gene>
    <name evidence="10" type="ORF">F2P81_008154</name>
</gene>
<evidence type="ECO:0000259" key="9">
    <source>
        <dbReference type="PROSITE" id="PS50261"/>
    </source>
</evidence>
<sequence length="1248" mass="136834">MIIAVNTRAARPKRTKPHIVQSHVDAQHEGCTAQEDKTTYCPVPCSGCNSCPTHSFSCEVHVNVDPAANVEVIQADITALLSLPFSHNFLNLTADPESISIHPVESFHLMTKPSTTVSTGVTPSETGQTQSMPARPANTSTTGNPLDHIVGPDKFFRVNTTLQMSVSPTNPKDMITKWVKETLEVNDTMLVLNLIIKENSMVQHNRLTEYNMNCVAEIITSIRTALTSKYENGSVVIEALDVAIKQILPKNCLEETTSTVYGPYIWPEAFPQVNQEMGCQKPKSEKAYRLCKLNIETDMTTWAEPDMTNCKQLVTISGLDNVTVTAGNAAEVVDIIQELVNVQLGNTSELSSSELGSVVEKLKEVVDVSDVKAAVGADIVTIIADILLSKTDVTPVANTVLNLTDRMGNRMDFQGESASLTAPCLALSMINVDADGFRGLTFGVSSVSPLLAPKIFLNQSFVSDPLPDKDVTISLPSAIHDFFTRNSTRVQFQFYGTDDLFQDPNTNSATQGGWTLNSYIVSASINNCHVSNLKERVVVTLNHQKLKQGVSRAPISEADSQILTVISFLGCGVSSIFLGITLLTYLAFEKLRRDYPSKILINLSAALLGLNMFFLLDSWLSSFSIYGLCIATAATLHYFLLASFTWMGLEAVHMYLALIKVFNIYVPSYILKFCIVGWGLPLVIVSLVLAIDKDAYGNAAAKEAASTLQSADQFCWLQDDVFFYVTVVAFVLLILLCNISVFVVVLIQIRQMRANKPSANSGSSLYDLRTVASLTVLLGLTWSLGFFSFGPGRVVLMYLFTIFNTVQGFFVFLFHCLMKENVRKQWRIHLCCGRFRLSDNSGWSRSVTVGGRCKKNHLINSEYVTSDNTSSTIRKRTSFPTILAAAQIYFDPPVNAKTHPLVLFGQSSGQGDINSMVDAHFTRALSKVCKAKAPAAKSKKIRKTIKLEDSSPCQDSAVNHYIESQAPPVAGRLLTFSPADETPPGSWHSLPARAGEGPGLPSISYSLSPDGLSLTGQQYGTSLLNLLHSDRGEMGPSMASSSKPELLPSWIMPPGFRESVDPALGFEPGKKVAYNKSSLKNVSDQMFALSSPAAFQSSEKQETFHRAMAAMVVDKSTAKTSTSGYLQWDMKHSVFRNTNYFQESWLTVLQSGDYYVYSRVTFLKSESVAPLASKVMLRNSKAEDKKILMQAYCNMGGRTGDASVPRLCTATLGEVVTLEEGNQLSVWIENLSLVDYDEKATAFGMYKL</sequence>
<feature type="region of interest" description="Disordered" evidence="6">
    <location>
        <begin position="974"/>
        <end position="994"/>
    </location>
</feature>
<evidence type="ECO:0000259" key="8">
    <source>
        <dbReference type="PROSITE" id="PS50049"/>
    </source>
</evidence>
<evidence type="ECO:0000256" key="1">
    <source>
        <dbReference type="ARBA" id="ARBA00004141"/>
    </source>
</evidence>
<feature type="transmembrane region" description="Helical" evidence="7">
    <location>
        <begin position="669"/>
        <end position="691"/>
    </location>
</feature>
<evidence type="ECO:0000256" key="2">
    <source>
        <dbReference type="ARBA" id="ARBA00008670"/>
    </source>
</evidence>
<feature type="domain" description="G-protein coupled receptors family 2 profile 2" evidence="9">
    <location>
        <begin position="563"/>
        <end position="819"/>
    </location>
</feature>
<accession>A0A6A4T4S9</accession>
<dbReference type="FunFam" id="1.20.1070.10:FF:000043">
    <property type="entry name" value="adhesion G-protein coupled receptor G2 isoform X1"/>
    <property type="match status" value="1"/>
</dbReference>
<proteinExistence type="inferred from homology"/>
<feature type="transmembrane region" description="Helical" evidence="7">
    <location>
        <begin position="625"/>
        <end position="649"/>
    </location>
</feature>
<dbReference type="Pfam" id="PF00229">
    <property type="entry name" value="TNF"/>
    <property type="match status" value="1"/>
</dbReference>
<dbReference type="EMBL" id="VEVO01000007">
    <property type="protein sequence ID" value="KAF0039919.1"/>
    <property type="molecule type" value="Genomic_DNA"/>
</dbReference>
<organism evidence="10 11">
    <name type="scientific">Scophthalmus maximus</name>
    <name type="common">Turbot</name>
    <name type="synonym">Psetta maxima</name>
    <dbReference type="NCBI Taxonomy" id="52904"/>
    <lineage>
        <taxon>Eukaryota</taxon>
        <taxon>Metazoa</taxon>
        <taxon>Chordata</taxon>
        <taxon>Craniata</taxon>
        <taxon>Vertebrata</taxon>
        <taxon>Euteleostomi</taxon>
        <taxon>Actinopterygii</taxon>
        <taxon>Neopterygii</taxon>
        <taxon>Teleostei</taxon>
        <taxon>Neoteleostei</taxon>
        <taxon>Acanthomorphata</taxon>
        <taxon>Carangaria</taxon>
        <taxon>Pleuronectiformes</taxon>
        <taxon>Pleuronectoidei</taxon>
        <taxon>Scophthalmidae</taxon>
        <taxon>Scophthalmus</taxon>
    </lineage>
</organism>
<keyword evidence="3 7" id="KW-0812">Transmembrane</keyword>
<dbReference type="PROSITE" id="PS00650">
    <property type="entry name" value="G_PROTEIN_RECEP_F2_2"/>
    <property type="match status" value="1"/>
</dbReference>
<dbReference type="Proteomes" id="UP000438429">
    <property type="component" value="Unassembled WGS sequence"/>
</dbReference>
<evidence type="ECO:0000256" key="6">
    <source>
        <dbReference type="SAM" id="MobiDB-lite"/>
    </source>
</evidence>
<dbReference type="GO" id="GO:0004930">
    <property type="term" value="F:G protein-coupled receptor activity"/>
    <property type="evidence" value="ECO:0007669"/>
    <property type="project" value="InterPro"/>
</dbReference>
<dbReference type="GO" id="GO:0006955">
    <property type="term" value="P:immune response"/>
    <property type="evidence" value="ECO:0007669"/>
    <property type="project" value="InterPro"/>
</dbReference>
<dbReference type="GO" id="GO:0007189">
    <property type="term" value="P:adenylate cyclase-activating G protein-coupled receptor signaling pathway"/>
    <property type="evidence" value="ECO:0007669"/>
    <property type="project" value="TreeGrafter"/>
</dbReference>
<feature type="transmembrane region" description="Helical" evidence="7">
    <location>
        <begin position="600"/>
        <end position="619"/>
    </location>
</feature>
<dbReference type="AlphaFoldDB" id="A0A6A4T4S9"/>
<dbReference type="InterPro" id="IPR046338">
    <property type="entry name" value="GAIN_dom_sf"/>
</dbReference>
<evidence type="ECO:0000256" key="5">
    <source>
        <dbReference type="ARBA" id="ARBA00023136"/>
    </source>
</evidence>
<dbReference type="CDD" id="cd15997">
    <property type="entry name" value="7tmB2_GPR112"/>
    <property type="match status" value="1"/>
</dbReference>
<dbReference type="Gene3D" id="1.20.1070.10">
    <property type="entry name" value="Rhodopsin 7-helix transmembrane proteins"/>
    <property type="match status" value="1"/>
</dbReference>
<dbReference type="GO" id="GO:0005886">
    <property type="term" value="C:plasma membrane"/>
    <property type="evidence" value="ECO:0007669"/>
    <property type="project" value="TreeGrafter"/>
</dbReference>
<dbReference type="Pfam" id="PF00002">
    <property type="entry name" value="7tm_2"/>
    <property type="match status" value="1"/>
</dbReference>
<protein>
    <recommendedName>
        <fullName evidence="12">G-protein coupled receptors family 2 profile 2 domain-containing protein</fullName>
    </recommendedName>
</protein>
<comment type="subcellular location">
    <subcellularLocation>
        <location evidence="1">Membrane</location>
        <topology evidence="1">Multi-pass membrane protein</topology>
    </subcellularLocation>
</comment>